<organism evidence="1 2">
    <name type="scientific">Cyanomargarita calcarea GSE-NOS-MK-12-04C</name>
    <dbReference type="NCBI Taxonomy" id="2839659"/>
    <lineage>
        <taxon>Bacteria</taxon>
        <taxon>Bacillati</taxon>
        <taxon>Cyanobacteriota</taxon>
        <taxon>Cyanophyceae</taxon>
        <taxon>Nostocales</taxon>
        <taxon>Cyanomargaritaceae</taxon>
        <taxon>Cyanomargarita</taxon>
    </lineage>
</organism>
<evidence type="ECO:0000313" key="1">
    <source>
        <dbReference type="EMBL" id="MBW4668803.1"/>
    </source>
</evidence>
<dbReference type="Pfam" id="PF08814">
    <property type="entry name" value="XisH"/>
    <property type="match status" value="1"/>
</dbReference>
<evidence type="ECO:0000313" key="2">
    <source>
        <dbReference type="Proteomes" id="UP000729701"/>
    </source>
</evidence>
<comment type="caution">
    <text evidence="1">The sequence shown here is derived from an EMBL/GenBank/DDBJ whole genome shotgun (WGS) entry which is preliminary data.</text>
</comment>
<protein>
    <submittedName>
        <fullName evidence="1">XisH family protein</fullName>
    </submittedName>
</protein>
<dbReference type="InterPro" id="IPR011856">
    <property type="entry name" value="tRNA_endonuc-like_dom_sf"/>
</dbReference>
<dbReference type="GO" id="GO:0003676">
    <property type="term" value="F:nucleic acid binding"/>
    <property type="evidence" value="ECO:0007669"/>
    <property type="project" value="InterPro"/>
</dbReference>
<dbReference type="CDD" id="cd22366">
    <property type="entry name" value="XisH-like"/>
    <property type="match status" value="1"/>
</dbReference>
<name>A0A951USL6_9CYAN</name>
<dbReference type="AlphaFoldDB" id="A0A951USL6"/>
<proteinExistence type="predicted"/>
<reference evidence="1" key="1">
    <citation type="submission" date="2021-05" db="EMBL/GenBank/DDBJ databases">
        <authorList>
            <person name="Pietrasiak N."/>
            <person name="Ward R."/>
            <person name="Stajich J.E."/>
            <person name="Kurbessoian T."/>
        </authorList>
    </citation>
    <scope>NUCLEOTIDE SEQUENCE</scope>
    <source>
        <strain evidence="1">GSE-NOS-MK-12-04C</strain>
    </source>
</reference>
<dbReference type="Gene3D" id="3.40.1350.10">
    <property type="match status" value="1"/>
</dbReference>
<reference evidence="1" key="2">
    <citation type="journal article" date="2022" name="Microbiol. Resour. Announc.">
        <title>Metagenome Sequencing to Explore Phylogenomics of Terrestrial Cyanobacteria.</title>
        <authorList>
            <person name="Ward R.D."/>
            <person name="Stajich J.E."/>
            <person name="Johansen J.R."/>
            <person name="Huntemann M."/>
            <person name="Clum A."/>
            <person name="Foster B."/>
            <person name="Foster B."/>
            <person name="Roux S."/>
            <person name="Palaniappan K."/>
            <person name="Varghese N."/>
            <person name="Mukherjee S."/>
            <person name="Reddy T.B.K."/>
            <person name="Daum C."/>
            <person name="Copeland A."/>
            <person name="Chen I.A."/>
            <person name="Ivanova N.N."/>
            <person name="Kyrpides N.C."/>
            <person name="Shapiro N."/>
            <person name="Eloe-Fadrosh E.A."/>
            <person name="Pietrasiak N."/>
        </authorList>
    </citation>
    <scope>NUCLEOTIDE SEQUENCE</scope>
    <source>
        <strain evidence="1">GSE-NOS-MK-12-04C</strain>
    </source>
</reference>
<accession>A0A951USL6</accession>
<dbReference type="SUPFAM" id="SSF52980">
    <property type="entry name" value="Restriction endonuclease-like"/>
    <property type="match status" value="1"/>
</dbReference>
<dbReference type="Proteomes" id="UP000729701">
    <property type="component" value="Unassembled WGS sequence"/>
</dbReference>
<dbReference type="InterPro" id="IPR011335">
    <property type="entry name" value="Restrct_endonuc-II-like"/>
</dbReference>
<dbReference type="EMBL" id="JAHHGZ010000015">
    <property type="protein sequence ID" value="MBW4668803.1"/>
    <property type="molecule type" value="Genomic_DNA"/>
</dbReference>
<sequence length="138" mass="16091">MSVRDAFHDVVRRALEKDGWTITDDPLRLQIEDVELLIDLGAEQLLAAQRSGDKIAVEIKTFLQASAISTFHTALGQFLNYQEALELDQPERTLYLAVPMQAYKSFFEKRFVQRMVQKYSLKLLIYDPKQEVIVEWKR</sequence>
<gene>
    <name evidence="1" type="ORF">KME60_15605</name>
</gene>
<dbReference type="InterPro" id="IPR014919">
    <property type="entry name" value="XisH"/>
</dbReference>